<feature type="region of interest" description="Disordered" evidence="1">
    <location>
        <begin position="1"/>
        <end position="23"/>
    </location>
</feature>
<sequence length="85" mass="10036">MPNPSSASTRLRPLRRRRAPRRQAHRFLTRADLDRIALSDVPAAQGPRTRRGWSSAWTLYWRCHWAVATARAEQARRRRARATRY</sequence>
<comment type="caution">
    <text evidence="2">The sequence shown here is derived from an EMBL/GenBank/DDBJ whole genome shotgun (WGS) entry which is preliminary data.</text>
</comment>
<reference evidence="2 3" key="1">
    <citation type="submission" date="2023-11" db="EMBL/GenBank/DDBJ databases">
        <title>Actinomadura monticuli sp. nov., isolated from volcanic ash.</title>
        <authorList>
            <person name="Lee S.D."/>
            <person name="Yang H."/>
            <person name="Kim I.S."/>
        </authorList>
    </citation>
    <scope>NUCLEOTIDE SEQUENCE [LARGE SCALE GENOMIC DNA]</scope>
    <source>
        <strain evidence="2 3">DSM 45346</strain>
    </source>
</reference>
<keyword evidence="3" id="KW-1185">Reference proteome</keyword>
<evidence type="ECO:0000313" key="3">
    <source>
        <dbReference type="Proteomes" id="UP001569904"/>
    </source>
</evidence>
<protein>
    <submittedName>
        <fullName evidence="2">Uncharacterized protein</fullName>
    </submittedName>
</protein>
<gene>
    <name evidence="2" type="ORF">SM436_11790</name>
</gene>
<dbReference type="EMBL" id="JAXCEH010000005">
    <property type="protein sequence ID" value="MFA1554368.1"/>
    <property type="molecule type" value="Genomic_DNA"/>
</dbReference>
<feature type="compositionally biased region" description="Low complexity" evidence="1">
    <location>
        <begin position="1"/>
        <end position="11"/>
    </location>
</feature>
<accession>A0ABV4QXD9</accession>
<evidence type="ECO:0000256" key="1">
    <source>
        <dbReference type="SAM" id="MobiDB-lite"/>
    </source>
</evidence>
<evidence type="ECO:0000313" key="2">
    <source>
        <dbReference type="EMBL" id="MFA1554368.1"/>
    </source>
</evidence>
<proteinExistence type="predicted"/>
<organism evidence="2 3">
    <name type="scientific">Actinomadura chokoriensis</name>
    <dbReference type="NCBI Taxonomy" id="454156"/>
    <lineage>
        <taxon>Bacteria</taxon>
        <taxon>Bacillati</taxon>
        <taxon>Actinomycetota</taxon>
        <taxon>Actinomycetes</taxon>
        <taxon>Streptosporangiales</taxon>
        <taxon>Thermomonosporaceae</taxon>
        <taxon>Actinomadura</taxon>
    </lineage>
</organism>
<dbReference type="Proteomes" id="UP001569904">
    <property type="component" value="Unassembled WGS sequence"/>
</dbReference>
<dbReference type="RefSeq" id="WP_371940760.1">
    <property type="nucleotide sequence ID" value="NZ_JAXCEH010000005.1"/>
</dbReference>
<name>A0ABV4QXD9_9ACTN</name>
<feature type="compositionally biased region" description="Basic residues" evidence="1">
    <location>
        <begin position="12"/>
        <end position="23"/>
    </location>
</feature>